<evidence type="ECO:0000313" key="1">
    <source>
        <dbReference type="EMBL" id="OAE25058.1"/>
    </source>
</evidence>
<dbReference type="Proteomes" id="UP000077202">
    <property type="component" value="Unassembled WGS sequence"/>
</dbReference>
<sequence>MFADQSLRERGYALEKLEEMRVESAVRLKRQQANTKTSHDKKLKPIPLAIGDLVLLYDSRFFHFPGQSSSDFGSKFFVSEYFGSKFLRTLDFGRREFRLWTWRDLRGYDSWASSKFKLPPTRVKRQVYG</sequence>
<dbReference type="EMBL" id="LVLJ01002413">
    <property type="protein sequence ID" value="OAE25058.1"/>
    <property type="molecule type" value="Genomic_DNA"/>
</dbReference>
<keyword evidence="2" id="KW-1185">Reference proteome</keyword>
<comment type="caution">
    <text evidence="1">The sequence shown here is derived from an EMBL/GenBank/DDBJ whole genome shotgun (WGS) entry which is preliminary data.</text>
</comment>
<name>A0A176VW67_MARPO</name>
<proteinExistence type="predicted"/>
<accession>A0A176VW67</accession>
<organism evidence="1 2">
    <name type="scientific">Marchantia polymorpha subsp. ruderalis</name>
    <dbReference type="NCBI Taxonomy" id="1480154"/>
    <lineage>
        <taxon>Eukaryota</taxon>
        <taxon>Viridiplantae</taxon>
        <taxon>Streptophyta</taxon>
        <taxon>Embryophyta</taxon>
        <taxon>Marchantiophyta</taxon>
        <taxon>Marchantiopsida</taxon>
        <taxon>Marchantiidae</taxon>
        <taxon>Marchantiales</taxon>
        <taxon>Marchantiaceae</taxon>
        <taxon>Marchantia</taxon>
    </lineage>
</organism>
<evidence type="ECO:0000313" key="2">
    <source>
        <dbReference type="Proteomes" id="UP000077202"/>
    </source>
</evidence>
<protein>
    <submittedName>
        <fullName evidence="1">Uncharacterized protein</fullName>
    </submittedName>
</protein>
<dbReference type="AlphaFoldDB" id="A0A176VW67"/>
<reference evidence="1" key="1">
    <citation type="submission" date="2016-03" db="EMBL/GenBank/DDBJ databases">
        <title>Mechanisms controlling the formation of the plant cell surface in tip-growing cells are functionally conserved among land plants.</title>
        <authorList>
            <person name="Honkanen S."/>
            <person name="Jones V.A."/>
            <person name="Morieri G."/>
            <person name="Champion C."/>
            <person name="Hetherington A.J."/>
            <person name="Kelly S."/>
            <person name="Saint-Marcoux D."/>
            <person name="Proust H."/>
            <person name="Prescott H."/>
            <person name="Dolan L."/>
        </authorList>
    </citation>
    <scope>NUCLEOTIDE SEQUENCE [LARGE SCALE GENOMIC DNA]</scope>
    <source>
        <tissue evidence="1">Whole gametophyte</tissue>
    </source>
</reference>
<gene>
    <name evidence="1" type="ORF">AXG93_4094s1090</name>
</gene>